<dbReference type="Gene3D" id="2.60.120.430">
    <property type="entry name" value="Galactose-binding lectin"/>
    <property type="match status" value="1"/>
</dbReference>
<dbReference type="InterPro" id="IPR013783">
    <property type="entry name" value="Ig-like_fold"/>
</dbReference>
<dbReference type="GO" id="GO:0016020">
    <property type="term" value="C:membrane"/>
    <property type="evidence" value="ECO:0007669"/>
    <property type="project" value="InterPro"/>
</dbReference>
<reference evidence="15 16" key="1">
    <citation type="submission" date="2019-05" db="EMBL/GenBank/DDBJ databases">
        <authorList>
            <person name="Qu J.-H."/>
        </authorList>
    </citation>
    <scope>NUCLEOTIDE SEQUENCE [LARGE SCALE GENOMIC DNA]</scope>
    <source>
        <strain evidence="15 16">NS28</strain>
    </source>
</reference>
<evidence type="ECO:0000259" key="12">
    <source>
        <dbReference type="Pfam" id="PF11721"/>
    </source>
</evidence>
<dbReference type="PANTHER" id="PTHR13460:SF0">
    <property type="entry name" value="MALECTIN"/>
    <property type="match status" value="1"/>
</dbReference>
<dbReference type="InterPro" id="IPR026444">
    <property type="entry name" value="Secre_tail"/>
</dbReference>
<feature type="domain" description="Carbohydrate-binding module family 96" evidence="14">
    <location>
        <begin position="309"/>
        <end position="465"/>
    </location>
</feature>
<dbReference type="SUPFAM" id="SSF49313">
    <property type="entry name" value="Cadherin-like"/>
    <property type="match status" value="1"/>
</dbReference>
<keyword evidence="8" id="KW-1133">Transmembrane helix</keyword>
<dbReference type="OrthoDB" id="6394136at2"/>
<dbReference type="Pfam" id="PF11721">
    <property type="entry name" value="Malectin"/>
    <property type="match status" value="1"/>
</dbReference>
<dbReference type="Pfam" id="PF05345">
    <property type="entry name" value="He_PIG"/>
    <property type="match status" value="1"/>
</dbReference>
<feature type="domain" description="Secretion system C-terminal sorting" evidence="13">
    <location>
        <begin position="496"/>
        <end position="574"/>
    </location>
</feature>
<comment type="similarity">
    <text evidence="3">Belongs to the malectin family.</text>
</comment>
<keyword evidence="5" id="KW-0812">Transmembrane</keyword>
<feature type="domain" description="Malectin" evidence="12">
    <location>
        <begin position="152"/>
        <end position="286"/>
    </location>
</feature>
<dbReference type="InterPro" id="IPR008979">
    <property type="entry name" value="Galactose-bd-like_sf"/>
</dbReference>
<dbReference type="InterPro" id="IPR015919">
    <property type="entry name" value="Cadherin-like_sf"/>
</dbReference>
<dbReference type="InterPro" id="IPR055372">
    <property type="entry name" value="CBM96"/>
</dbReference>
<evidence type="ECO:0000259" key="13">
    <source>
        <dbReference type="Pfam" id="PF18962"/>
    </source>
</evidence>
<evidence type="ECO:0000259" key="14">
    <source>
        <dbReference type="Pfam" id="PF24517"/>
    </source>
</evidence>
<name>A0A5M8QUI1_9BACT</name>
<dbReference type="GO" id="GO:0005576">
    <property type="term" value="C:extracellular region"/>
    <property type="evidence" value="ECO:0007669"/>
    <property type="project" value="UniProtKB-SubCell"/>
</dbReference>
<organism evidence="15 16">
    <name type="scientific">Dyadobacter flavalbus</name>
    <dbReference type="NCBI Taxonomy" id="2579942"/>
    <lineage>
        <taxon>Bacteria</taxon>
        <taxon>Pseudomonadati</taxon>
        <taxon>Bacteroidota</taxon>
        <taxon>Cytophagia</taxon>
        <taxon>Cytophagales</taxon>
        <taxon>Spirosomataceae</taxon>
        <taxon>Dyadobacter</taxon>
    </lineage>
</organism>
<dbReference type="SUPFAM" id="SSF49785">
    <property type="entry name" value="Galactose-binding domain-like"/>
    <property type="match status" value="1"/>
</dbReference>
<evidence type="ECO:0000256" key="10">
    <source>
        <dbReference type="ARBA" id="ARBA00023180"/>
    </source>
</evidence>
<evidence type="ECO:0000256" key="9">
    <source>
        <dbReference type="ARBA" id="ARBA00023136"/>
    </source>
</evidence>
<dbReference type="NCBIfam" id="NF033679">
    <property type="entry name" value="DNRLRE_dom"/>
    <property type="match status" value="1"/>
</dbReference>
<keyword evidence="7" id="KW-0256">Endoplasmic reticulum</keyword>
<keyword evidence="6" id="KW-0732">Signal</keyword>
<protein>
    <submittedName>
        <fullName evidence="15">DNRLRE domain-containing protein</fullName>
    </submittedName>
</protein>
<accession>A0A5M8QUI1</accession>
<evidence type="ECO:0000256" key="8">
    <source>
        <dbReference type="ARBA" id="ARBA00022989"/>
    </source>
</evidence>
<evidence type="ECO:0000256" key="7">
    <source>
        <dbReference type="ARBA" id="ARBA00022824"/>
    </source>
</evidence>
<proteinExistence type="inferred from homology"/>
<keyword evidence="10" id="KW-0325">Glycoprotein</keyword>
<dbReference type="Gene3D" id="2.60.40.10">
    <property type="entry name" value="Immunoglobulins"/>
    <property type="match status" value="1"/>
</dbReference>
<dbReference type="AlphaFoldDB" id="A0A5M8QUI1"/>
<keyword evidence="4" id="KW-0964">Secreted</keyword>
<comment type="subcellular location">
    <subcellularLocation>
        <location evidence="1">Endoplasmic reticulum membrane</location>
        <topology evidence="1">Single-pass type I membrane protein</topology>
    </subcellularLocation>
    <subcellularLocation>
        <location evidence="2">Secreted</location>
    </subcellularLocation>
</comment>
<evidence type="ECO:0000313" key="15">
    <source>
        <dbReference type="EMBL" id="KAA6439809.1"/>
    </source>
</evidence>
<evidence type="ECO:0000256" key="1">
    <source>
        <dbReference type="ARBA" id="ARBA00004115"/>
    </source>
</evidence>
<dbReference type="EMBL" id="VBSN01000031">
    <property type="protein sequence ID" value="KAA6439809.1"/>
    <property type="molecule type" value="Genomic_DNA"/>
</dbReference>
<dbReference type="Proteomes" id="UP000323994">
    <property type="component" value="Unassembled WGS sequence"/>
</dbReference>
<evidence type="ECO:0000256" key="3">
    <source>
        <dbReference type="ARBA" id="ARBA00009141"/>
    </source>
</evidence>
<evidence type="ECO:0000256" key="5">
    <source>
        <dbReference type="ARBA" id="ARBA00022692"/>
    </source>
</evidence>
<gene>
    <name evidence="15" type="ORF">FEM33_10640</name>
</gene>
<dbReference type="InterPro" id="IPR021720">
    <property type="entry name" value="Malectin_dom"/>
</dbReference>
<dbReference type="InterPro" id="IPR039155">
    <property type="entry name" value="MLEC"/>
</dbReference>
<keyword evidence="11" id="KW-0119">Carbohydrate metabolism</keyword>
<sequence>MNITLLNRPDLFLKAASQFLQCLKMTNDRVGRRKWLASLLAGLLFFTLCGIWPGAAAAPVLAHIGKRTVIVGHTVVFDADAITNVSLRRTYSLVNAPAGTYIDPRGGSFRWTPQTPGVFTFGVKVTEDSPEALSDEKQVTINVLDIYANDTIRINAGGKDYITADGRKFKADAYFTATNPRTSAIKNGDILNTTDDELYRSGRSSPEFAYRMPVPDGEYNVVLHFAEIWFGAPGGRKGQRRFNVYINNVRKLDEFDITAHAGGAMTATQVTIPVTITSGVINIRFYLGSADIPRLAALEVLMTNRITKVSLPAIADSYVRSDHYADTNYGSADSLFVKSGKNKARAYIKFSLAGLGQVTSAKLRIYGSCNCLYSSGLIVRGINDDRWTENEITWNNAPTDVTGYSSHTVVTDNPKYHDLDVTEFIQQQINGDGIATLLLEWIARDTRSNYNSRENSLNPPQLLIYTDSPVNSNMRINQESESAVSFLEAKQEKSVIYPNPVQRQFSITFSEKHTGNISLNIINQQGRSIHVGIVEKSIAASKAEIDISNLAISKGVHMLQIQSETKTEVVKLLIAE</sequence>
<comment type="caution">
    <text evidence="15">The sequence shown here is derived from an EMBL/GenBank/DDBJ whole genome shotgun (WGS) entry which is preliminary data.</text>
</comment>
<dbReference type="Pfam" id="PF18962">
    <property type="entry name" value="Por_Secre_tail"/>
    <property type="match status" value="1"/>
</dbReference>
<evidence type="ECO:0000256" key="6">
    <source>
        <dbReference type="ARBA" id="ARBA00022729"/>
    </source>
</evidence>
<dbReference type="CDD" id="cd11304">
    <property type="entry name" value="Cadherin_repeat"/>
    <property type="match status" value="1"/>
</dbReference>
<evidence type="ECO:0000256" key="4">
    <source>
        <dbReference type="ARBA" id="ARBA00022525"/>
    </source>
</evidence>
<dbReference type="PANTHER" id="PTHR13460">
    <property type="match status" value="1"/>
</dbReference>
<dbReference type="GO" id="GO:0030246">
    <property type="term" value="F:carbohydrate binding"/>
    <property type="evidence" value="ECO:0007669"/>
    <property type="project" value="InterPro"/>
</dbReference>
<dbReference type="Pfam" id="PF24517">
    <property type="entry name" value="CBM96"/>
    <property type="match status" value="1"/>
</dbReference>
<keyword evidence="9" id="KW-0472">Membrane</keyword>
<keyword evidence="16" id="KW-1185">Reference proteome</keyword>
<dbReference type="NCBIfam" id="TIGR04183">
    <property type="entry name" value="Por_Secre_tail"/>
    <property type="match status" value="1"/>
</dbReference>
<dbReference type="GO" id="GO:0005509">
    <property type="term" value="F:calcium ion binding"/>
    <property type="evidence" value="ECO:0007669"/>
    <property type="project" value="InterPro"/>
</dbReference>
<evidence type="ECO:0000256" key="2">
    <source>
        <dbReference type="ARBA" id="ARBA00004613"/>
    </source>
</evidence>
<evidence type="ECO:0000313" key="16">
    <source>
        <dbReference type="Proteomes" id="UP000323994"/>
    </source>
</evidence>
<evidence type="ECO:0000256" key="11">
    <source>
        <dbReference type="ARBA" id="ARBA00023277"/>
    </source>
</evidence>